<dbReference type="AlphaFoldDB" id="A0A9P5AP90"/>
<evidence type="ECO:0000313" key="1">
    <source>
        <dbReference type="EMBL" id="KAF4342169.1"/>
    </source>
</evidence>
<dbReference type="EMBL" id="PVQB02000156">
    <property type="protein sequence ID" value="KAF4342169.1"/>
    <property type="molecule type" value="Genomic_DNA"/>
</dbReference>
<sequence>MEGESISKILLQIPMCEEHRPLHPNTPKLRPRFPILPHELEPILEELRCRHDFSHIGWKKCLEKLEKLKEYPEQSLFDVLNILENAFFDQAYDLDAIADLKRDAEQDASVLLYPALEVRV</sequence>
<dbReference type="Proteomes" id="UP000730481">
    <property type="component" value="Unassembled WGS sequence"/>
</dbReference>
<reference evidence="1" key="2">
    <citation type="submission" date="2020-02" db="EMBL/GenBank/DDBJ databases">
        <title>Identification and distribution of gene clusters putatively required for synthesis of sphingolipid metabolism inhibitors in phylogenetically diverse species of the filamentous fungus Fusarium.</title>
        <authorList>
            <person name="Kim H.-S."/>
            <person name="Busman M."/>
            <person name="Brown D.W."/>
            <person name="Divon H."/>
            <person name="Uhlig S."/>
            <person name="Proctor R.H."/>
        </authorList>
    </citation>
    <scope>NUCLEOTIDE SEQUENCE</scope>
    <source>
        <strain evidence="1">NRRL 25174</strain>
    </source>
</reference>
<proteinExistence type="predicted"/>
<comment type="caution">
    <text evidence="1">The sequence shown here is derived from an EMBL/GenBank/DDBJ whole genome shotgun (WGS) entry which is preliminary data.</text>
</comment>
<organism evidence="1 2">
    <name type="scientific">Fusarium beomiforme</name>
    <dbReference type="NCBI Taxonomy" id="44412"/>
    <lineage>
        <taxon>Eukaryota</taxon>
        <taxon>Fungi</taxon>
        <taxon>Dikarya</taxon>
        <taxon>Ascomycota</taxon>
        <taxon>Pezizomycotina</taxon>
        <taxon>Sordariomycetes</taxon>
        <taxon>Hypocreomycetidae</taxon>
        <taxon>Hypocreales</taxon>
        <taxon>Nectriaceae</taxon>
        <taxon>Fusarium</taxon>
        <taxon>Fusarium burgessii species complex</taxon>
    </lineage>
</organism>
<dbReference type="OrthoDB" id="3231000at2759"/>
<accession>A0A9P5AP90</accession>
<name>A0A9P5AP90_9HYPO</name>
<gene>
    <name evidence="1" type="ORF">FBEOM_3902</name>
</gene>
<protein>
    <submittedName>
        <fullName evidence="1">Uncharacterized protein</fullName>
    </submittedName>
</protein>
<evidence type="ECO:0000313" key="2">
    <source>
        <dbReference type="Proteomes" id="UP000730481"/>
    </source>
</evidence>
<reference evidence="1" key="1">
    <citation type="journal article" date="2017" name="Mycologia">
        <title>Fusarium algeriense, sp. nov., a novel toxigenic crown rot pathogen of durum wheat from Algeria is nested in the Fusarium burgessii species complex.</title>
        <authorList>
            <person name="Laraba I."/>
            <person name="Keddad A."/>
            <person name="Boureghda H."/>
            <person name="Abdallah N."/>
            <person name="Vaughan M.M."/>
            <person name="Proctor R.H."/>
            <person name="Busman M."/>
            <person name="O'Donnell K."/>
        </authorList>
    </citation>
    <scope>NUCLEOTIDE SEQUENCE</scope>
    <source>
        <strain evidence="1">NRRL 25174</strain>
    </source>
</reference>
<keyword evidence="2" id="KW-1185">Reference proteome</keyword>